<dbReference type="InterPro" id="IPR004358">
    <property type="entry name" value="Sig_transdc_His_kin-like_C"/>
</dbReference>
<gene>
    <name evidence="10" type="ORF">G4223_05845</name>
</gene>
<dbReference type="InterPro" id="IPR003594">
    <property type="entry name" value="HATPase_dom"/>
</dbReference>
<evidence type="ECO:0000259" key="8">
    <source>
        <dbReference type="PROSITE" id="PS50109"/>
    </source>
</evidence>
<dbReference type="GO" id="GO:0000155">
    <property type="term" value="F:phosphorelay sensor kinase activity"/>
    <property type="evidence" value="ECO:0007669"/>
    <property type="project" value="InterPro"/>
</dbReference>
<dbReference type="PANTHER" id="PTHR43047">
    <property type="entry name" value="TWO-COMPONENT HISTIDINE PROTEIN KINASE"/>
    <property type="match status" value="1"/>
</dbReference>
<dbReference type="Gene3D" id="3.30.565.10">
    <property type="entry name" value="Histidine kinase-like ATPase, C-terminal domain"/>
    <property type="match status" value="1"/>
</dbReference>
<evidence type="ECO:0000256" key="2">
    <source>
        <dbReference type="ARBA" id="ARBA00004370"/>
    </source>
</evidence>
<dbReference type="PRINTS" id="PR00344">
    <property type="entry name" value="BCTRLSENSOR"/>
</dbReference>
<comment type="catalytic activity">
    <reaction evidence="1">
        <text>ATP + protein L-histidine = ADP + protein N-phospho-L-histidine.</text>
        <dbReference type="EC" id="2.7.13.3"/>
    </reaction>
</comment>
<evidence type="ECO:0000256" key="5">
    <source>
        <dbReference type="ARBA" id="ARBA00022679"/>
    </source>
</evidence>
<feature type="domain" description="Histidine kinase" evidence="8">
    <location>
        <begin position="285"/>
        <end position="498"/>
    </location>
</feature>
<keyword evidence="6" id="KW-0418">Kinase</keyword>
<dbReference type="FunFam" id="3.30.565.10:FF:000049">
    <property type="entry name" value="Two-component sensor histidine kinase"/>
    <property type="match status" value="1"/>
</dbReference>
<name>A0A7C9USY7_9PROT</name>
<keyword evidence="7" id="KW-0472">Membrane</keyword>
<keyword evidence="11" id="KW-1185">Reference proteome</keyword>
<dbReference type="GO" id="GO:0005886">
    <property type="term" value="C:plasma membrane"/>
    <property type="evidence" value="ECO:0007669"/>
    <property type="project" value="TreeGrafter"/>
</dbReference>
<dbReference type="Gene3D" id="6.10.340.10">
    <property type="match status" value="1"/>
</dbReference>
<evidence type="ECO:0000256" key="1">
    <source>
        <dbReference type="ARBA" id="ARBA00000085"/>
    </source>
</evidence>
<organism evidence="10 11">
    <name type="scientific">Magnetospirillum aberrantis SpK</name>
    <dbReference type="NCBI Taxonomy" id="908842"/>
    <lineage>
        <taxon>Bacteria</taxon>
        <taxon>Pseudomonadati</taxon>
        <taxon>Pseudomonadota</taxon>
        <taxon>Alphaproteobacteria</taxon>
        <taxon>Rhodospirillales</taxon>
        <taxon>Rhodospirillaceae</taxon>
        <taxon>Magnetospirillum</taxon>
    </lineage>
</organism>
<dbReference type="SUPFAM" id="SSF47384">
    <property type="entry name" value="Homodimeric domain of signal transducing histidine kinase"/>
    <property type="match status" value="1"/>
</dbReference>
<keyword evidence="4" id="KW-0597">Phosphoprotein</keyword>
<dbReference type="AlphaFoldDB" id="A0A7C9USY7"/>
<dbReference type="Pfam" id="PF00512">
    <property type="entry name" value="HisKA"/>
    <property type="match status" value="1"/>
</dbReference>
<evidence type="ECO:0000259" key="9">
    <source>
        <dbReference type="PROSITE" id="PS50885"/>
    </source>
</evidence>
<dbReference type="PROSITE" id="PS50109">
    <property type="entry name" value="HIS_KIN"/>
    <property type="match status" value="1"/>
</dbReference>
<evidence type="ECO:0000313" key="10">
    <source>
        <dbReference type="EMBL" id="NFV79628.1"/>
    </source>
</evidence>
<protein>
    <recommendedName>
        <fullName evidence="3">histidine kinase</fullName>
        <ecNumber evidence="3">2.7.13.3</ecNumber>
    </recommendedName>
</protein>
<dbReference type="RefSeq" id="WP_163676344.1">
    <property type="nucleotide sequence ID" value="NZ_JAAIYP010000032.1"/>
</dbReference>
<dbReference type="InterPro" id="IPR005467">
    <property type="entry name" value="His_kinase_dom"/>
</dbReference>
<keyword evidence="7" id="KW-1133">Transmembrane helix</keyword>
<evidence type="ECO:0000256" key="3">
    <source>
        <dbReference type="ARBA" id="ARBA00012438"/>
    </source>
</evidence>
<dbReference type="SUPFAM" id="SSF55874">
    <property type="entry name" value="ATPase domain of HSP90 chaperone/DNA topoisomerase II/histidine kinase"/>
    <property type="match status" value="1"/>
</dbReference>
<dbReference type="Gene3D" id="1.10.287.130">
    <property type="match status" value="1"/>
</dbReference>
<dbReference type="SUPFAM" id="SSF158472">
    <property type="entry name" value="HAMP domain-like"/>
    <property type="match status" value="1"/>
</dbReference>
<dbReference type="SMART" id="SM00387">
    <property type="entry name" value="HATPase_c"/>
    <property type="match status" value="1"/>
</dbReference>
<comment type="caution">
    <text evidence="10">The sequence shown here is derived from an EMBL/GenBank/DDBJ whole genome shotgun (WGS) entry which is preliminary data.</text>
</comment>
<sequence>METRSARWLALGLFFAISFVIALVVLGRADHAAQSADELREQPFMLADALLRAHQQIHVLQTGLHDIVRTGNAGAATAIPDRASPQDVALREALNLVVSRHAGDDSILVALVKAISAWRDNRAQVAELVATGRRAEAEKLFETESERLYRALHDTLESAQSAERHNAQRLRAEANEARRSVQHVMLALAVLASATLTATLCGLVLTFHTHRPLSRLRSTLLALADGDTSVAIPYEGATTPVGALARAMACFRDSLTERDNALAALRRSDEQLRRAIAAKGRVLAATNHDLRQPLQALRLYLDTLEHRLEGTPEQAVVASAQTALASGEELLRNYLDVSLLESGLIRPNLRKIAVAPLLRDLAGEFSAPAADKGLSIRMVPCTATIRSDPELLHRMLHNLLANALRYTTHGRVLLGCRRRGENLRIEVWDTGIGIAADHLGIVFEEFFQLNNPERDRAKGVGLGLSVVERAAHLLQHPLDVSSRPTQGSMFAVTVPLVPEGGA</sequence>
<dbReference type="CDD" id="cd00082">
    <property type="entry name" value="HisKA"/>
    <property type="match status" value="1"/>
</dbReference>
<dbReference type="SMART" id="SM00388">
    <property type="entry name" value="HisKA"/>
    <property type="match status" value="1"/>
</dbReference>
<feature type="domain" description="HAMP" evidence="9">
    <location>
        <begin position="211"/>
        <end position="260"/>
    </location>
</feature>
<feature type="transmembrane region" description="Helical" evidence="7">
    <location>
        <begin position="184"/>
        <end position="207"/>
    </location>
</feature>
<dbReference type="SMART" id="SM00304">
    <property type="entry name" value="HAMP"/>
    <property type="match status" value="1"/>
</dbReference>
<dbReference type="GO" id="GO:0009927">
    <property type="term" value="F:histidine phosphotransfer kinase activity"/>
    <property type="evidence" value="ECO:0007669"/>
    <property type="project" value="TreeGrafter"/>
</dbReference>
<evidence type="ECO:0000256" key="6">
    <source>
        <dbReference type="ARBA" id="ARBA00022777"/>
    </source>
</evidence>
<dbReference type="Pfam" id="PF02518">
    <property type="entry name" value="HATPase_c"/>
    <property type="match status" value="1"/>
</dbReference>
<proteinExistence type="predicted"/>
<dbReference type="EC" id="2.7.13.3" evidence="3"/>
<dbReference type="InterPro" id="IPR003660">
    <property type="entry name" value="HAMP_dom"/>
</dbReference>
<dbReference type="Proteomes" id="UP000480684">
    <property type="component" value="Unassembled WGS sequence"/>
</dbReference>
<comment type="subcellular location">
    <subcellularLocation>
        <location evidence="2">Membrane</location>
    </subcellularLocation>
</comment>
<dbReference type="InterPro" id="IPR036890">
    <property type="entry name" value="HATPase_C_sf"/>
</dbReference>
<dbReference type="EMBL" id="JAAIYP010000032">
    <property type="protein sequence ID" value="NFV79628.1"/>
    <property type="molecule type" value="Genomic_DNA"/>
</dbReference>
<keyword evidence="7" id="KW-0812">Transmembrane</keyword>
<dbReference type="InterPro" id="IPR003661">
    <property type="entry name" value="HisK_dim/P_dom"/>
</dbReference>
<dbReference type="InterPro" id="IPR036097">
    <property type="entry name" value="HisK_dim/P_sf"/>
</dbReference>
<dbReference type="PANTHER" id="PTHR43047:SF9">
    <property type="entry name" value="HISTIDINE KINASE"/>
    <property type="match status" value="1"/>
</dbReference>
<dbReference type="PROSITE" id="PS50885">
    <property type="entry name" value="HAMP"/>
    <property type="match status" value="1"/>
</dbReference>
<accession>A0A7C9USY7</accession>
<evidence type="ECO:0000256" key="4">
    <source>
        <dbReference type="ARBA" id="ARBA00022553"/>
    </source>
</evidence>
<reference evidence="10 11" key="1">
    <citation type="submission" date="2020-02" db="EMBL/GenBank/DDBJ databases">
        <authorList>
            <person name="Dziuba M."/>
            <person name="Kuznetsov B."/>
            <person name="Mardanov A."/>
            <person name="Ravin N."/>
            <person name="Grouzdev D."/>
        </authorList>
    </citation>
    <scope>NUCLEOTIDE SEQUENCE [LARGE SCALE GENOMIC DNA]</scope>
    <source>
        <strain evidence="10 11">SpK</strain>
    </source>
</reference>
<evidence type="ECO:0000313" key="11">
    <source>
        <dbReference type="Proteomes" id="UP000480684"/>
    </source>
</evidence>
<evidence type="ECO:0000256" key="7">
    <source>
        <dbReference type="SAM" id="Phobius"/>
    </source>
</evidence>
<keyword evidence="5" id="KW-0808">Transferase</keyword>